<organism evidence="2">
    <name type="scientific">uncultured Rubrobacteraceae bacterium</name>
    <dbReference type="NCBI Taxonomy" id="349277"/>
    <lineage>
        <taxon>Bacteria</taxon>
        <taxon>Bacillati</taxon>
        <taxon>Actinomycetota</taxon>
        <taxon>Rubrobacteria</taxon>
        <taxon>Rubrobacterales</taxon>
        <taxon>Rubrobacteraceae</taxon>
        <taxon>environmental samples</taxon>
    </lineage>
</organism>
<dbReference type="InterPro" id="IPR011049">
    <property type="entry name" value="Serralysin-like_metalloprot_C"/>
</dbReference>
<reference evidence="2" key="1">
    <citation type="submission" date="2020-02" db="EMBL/GenBank/DDBJ databases">
        <authorList>
            <person name="Meier V. D."/>
        </authorList>
    </citation>
    <scope>NUCLEOTIDE SEQUENCE</scope>
    <source>
        <strain evidence="2">AVDCRST_MAG28</strain>
    </source>
</reference>
<feature type="signal peptide" evidence="1">
    <location>
        <begin position="1"/>
        <end position="24"/>
    </location>
</feature>
<name>A0A6J4R004_9ACTN</name>
<dbReference type="GO" id="GO:0005509">
    <property type="term" value="F:calcium ion binding"/>
    <property type="evidence" value="ECO:0007669"/>
    <property type="project" value="InterPro"/>
</dbReference>
<keyword evidence="1" id="KW-0732">Signal</keyword>
<dbReference type="EC" id="3.1.3.1" evidence="2"/>
<dbReference type="AlphaFoldDB" id="A0A6J4R004"/>
<gene>
    <name evidence="2" type="ORF">AVDCRST_MAG28-2924</name>
</gene>
<dbReference type="InterPro" id="IPR001343">
    <property type="entry name" value="Hemolysn_Ca-bd"/>
</dbReference>
<keyword evidence="2" id="KW-0378">Hydrolase</keyword>
<dbReference type="EMBL" id="CADCVE010000065">
    <property type="protein sequence ID" value="CAA9458685.1"/>
    <property type="molecule type" value="Genomic_DNA"/>
</dbReference>
<evidence type="ECO:0000313" key="2">
    <source>
        <dbReference type="EMBL" id="CAA9458685.1"/>
    </source>
</evidence>
<dbReference type="Gene3D" id="2.150.10.10">
    <property type="entry name" value="Serralysin-like metalloprotease, C-terminal"/>
    <property type="match status" value="1"/>
</dbReference>
<dbReference type="GO" id="GO:0004035">
    <property type="term" value="F:alkaline phosphatase activity"/>
    <property type="evidence" value="ECO:0007669"/>
    <property type="project" value="UniProtKB-EC"/>
</dbReference>
<sequence length="112" mass="11758">MRRVALTVIWGALALFLTAGIASATTVYGTFADEYLYGTSGNDFISAGPGADAIFGYEGDDVIYAADGLYPEYSNVDEISCGDGIDIAIVDANDVVSSDCETAEFDQTVYPA</sequence>
<dbReference type="SUPFAM" id="SSF51120">
    <property type="entry name" value="beta-Roll"/>
    <property type="match status" value="1"/>
</dbReference>
<accession>A0A6J4R004</accession>
<proteinExistence type="predicted"/>
<protein>
    <submittedName>
        <fullName evidence="2">Alkaline phosphatase</fullName>
        <ecNumber evidence="2">3.1.3.1</ecNumber>
    </submittedName>
</protein>
<evidence type="ECO:0000256" key="1">
    <source>
        <dbReference type="SAM" id="SignalP"/>
    </source>
</evidence>
<dbReference type="Pfam" id="PF00353">
    <property type="entry name" value="HemolysinCabind"/>
    <property type="match status" value="1"/>
</dbReference>
<feature type="chain" id="PRO_5026849697" evidence="1">
    <location>
        <begin position="25"/>
        <end position="112"/>
    </location>
</feature>